<reference evidence="2" key="1">
    <citation type="journal article" date="2019" name="Int. J. Syst. Evol. Microbiol.">
        <title>The Global Catalogue of Microorganisms (GCM) 10K type strain sequencing project: providing services to taxonomists for standard genome sequencing and annotation.</title>
        <authorList>
            <consortium name="The Broad Institute Genomics Platform"/>
            <consortium name="The Broad Institute Genome Sequencing Center for Infectious Disease"/>
            <person name="Wu L."/>
            <person name="Ma J."/>
        </authorList>
    </citation>
    <scope>NUCLEOTIDE SEQUENCE [LARGE SCALE GENOMIC DNA]</scope>
    <source>
        <strain evidence="2">JCM 17927</strain>
    </source>
</reference>
<accession>A0ABP8NI85</accession>
<sequence>MQARYIAIVGRGYPCYYEASVGGSRYGCGSVAFTTTQGSLPDYTASRIEIDDPKILATVVTTHITIVGEAEPGQYITTVGGWRYGVGVLIVTAAKRLLPVNYLCR</sequence>
<gene>
    <name evidence="1" type="ORF">GCM10023189_49500</name>
</gene>
<organism evidence="1 2">
    <name type="scientific">Nibrella saemangeumensis</name>
    <dbReference type="NCBI Taxonomy" id="1084526"/>
    <lineage>
        <taxon>Bacteria</taxon>
        <taxon>Pseudomonadati</taxon>
        <taxon>Bacteroidota</taxon>
        <taxon>Cytophagia</taxon>
        <taxon>Cytophagales</taxon>
        <taxon>Spirosomataceae</taxon>
        <taxon>Nibrella</taxon>
    </lineage>
</organism>
<evidence type="ECO:0000313" key="1">
    <source>
        <dbReference type="EMBL" id="GAA4466811.1"/>
    </source>
</evidence>
<evidence type="ECO:0000313" key="2">
    <source>
        <dbReference type="Proteomes" id="UP001501175"/>
    </source>
</evidence>
<dbReference type="Proteomes" id="UP001501175">
    <property type="component" value="Unassembled WGS sequence"/>
</dbReference>
<name>A0ABP8NI85_9BACT</name>
<protein>
    <submittedName>
        <fullName evidence="1">Uncharacterized protein</fullName>
    </submittedName>
</protein>
<keyword evidence="2" id="KW-1185">Reference proteome</keyword>
<comment type="caution">
    <text evidence="1">The sequence shown here is derived from an EMBL/GenBank/DDBJ whole genome shotgun (WGS) entry which is preliminary data.</text>
</comment>
<dbReference type="EMBL" id="BAABHD010000081">
    <property type="protein sequence ID" value="GAA4466811.1"/>
    <property type="molecule type" value="Genomic_DNA"/>
</dbReference>
<proteinExistence type="predicted"/>